<feature type="non-terminal residue" evidence="3">
    <location>
        <position position="344"/>
    </location>
</feature>
<keyword evidence="2" id="KW-0472">Membrane</keyword>
<comment type="caution">
    <text evidence="3">The sequence shown here is derived from an EMBL/GenBank/DDBJ whole genome shotgun (WGS) entry which is preliminary data.</text>
</comment>
<evidence type="ECO:0000256" key="1">
    <source>
        <dbReference type="SAM" id="MobiDB-lite"/>
    </source>
</evidence>
<feature type="region of interest" description="Disordered" evidence="1">
    <location>
        <begin position="246"/>
        <end position="344"/>
    </location>
</feature>
<feature type="compositionally biased region" description="Acidic residues" evidence="1">
    <location>
        <begin position="278"/>
        <end position="294"/>
    </location>
</feature>
<evidence type="ECO:0000313" key="3">
    <source>
        <dbReference type="EMBL" id="CAK0890983.1"/>
    </source>
</evidence>
<sequence length="344" mass="36890">SSAPPAPRALRPPEAPGSMSAAPAAALGVPAGSLRAAAVARDLEDNIVGHEQATEEVEVPKGLVPGDTFQTRTRDGQTVQVTVPPGVAAGSSFRFAYPARPPVPTVQATVIGDDSDWLDSPRAGGVFDSALFRSFAAQRAAAAERVQELHWVRQDRQASETGWLVYLGGWCLCCCCGPVGPILWFTIAGAFFCKPAEHRERFERERSVATVSLWTGVLTTLAILLLIAMYDEVGAGDARVARQPKCELRPTSGSKTGALAPRSPRSGESWVVPQPLVEEQEEEEEEEEEEEQQEQELQLPEECTLLAADARPGRDCPAPPIANGARRARAPPPLRARRPPPSAP</sequence>
<accession>A0ABN9WVU8</accession>
<organism evidence="3 4">
    <name type="scientific">Prorocentrum cordatum</name>
    <dbReference type="NCBI Taxonomy" id="2364126"/>
    <lineage>
        <taxon>Eukaryota</taxon>
        <taxon>Sar</taxon>
        <taxon>Alveolata</taxon>
        <taxon>Dinophyceae</taxon>
        <taxon>Prorocentrales</taxon>
        <taxon>Prorocentraceae</taxon>
        <taxon>Prorocentrum</taxon>
    </lineage>
</organism>
<reference evidence="3" key="1">
    <citation type="submission" date="2023-10" db="EMBL/GenBank/DDBJ databases">
        <authorList>
            <person name="Chen Y."/>
            <person name="Shah S."/>
            <person name="Dougan E. K."/>
            <person name="Thang M."/>
            <person name="Chan C."/>
        </authorList>
    </citation>
    <scope>NUCLEOTIDE SEQUENCE [LARGE SCALE GENOMIC DNA]</scope>
</reference>
<feature type="non-terminal residue" evidence="3">
    <location>
        <position position="1"/>
    </location>
</feature>
<feature type="transmembrane region" description="Helical" evidence="2">
    <location>
        <begin position="163"/>
        <end position="187"/>
    </location>
</feature>
<keyword evidence="2" id="KW-0812">Transmembrane</keyword>
<feature type="transmembrane region" description="Helical" evidence="2">
    <location>
        <begin position="208"/>
        <end position="230"/>
    </location>
</feature>
<feature type="region of interest" description="Disordered" evidence="1">
    <location>
        <begin position="1"/>
        <end position="21"/>
    </location>
</feature>
<gene>
    <name evidence="3" type="ORF">PCOR1329_LOCUS71053</name>
</gene>
<keyword evidence="4" id="KW-1185">Reference proteome</keyword>
<protein>
    <submittedName>
        <fullName evidence="3">Uncharacterized protein</fullName>
    </submittedName>
</protein>
<dbReference type="EMBL" id="CAUYUJ010019411">
    <property type="protein sequence ID" value="CAK0890983.1"/>
    <property type="molecule type" value="Genomic_DNA"/>
</dbReference>
<keyword evidence="2" id="KW-1133">Transmembrane helix</keyword>
<name>A0ABN9WVU8_9DINO</name>
<evidence type="ECO:0000313" key="4">
    <source>
        <dbReference type="Proteomes" id="UP001189429"/>
    </source>
</evidence>
<feature type="compositionally biased region" description="Pro residues" evidence="1">
    <location>
        <begin position="330"/>
        <end position="344"/>
    </location>
</feature>
<evidence type="ECO:0000256" key="2">
    <source>
        <dbReference type="SAM" id="Phobius"/>
    </source>
</evidence>
<proteinExistence type="predicted"/>
<dbReference type="Proteomes" id="UP001189429">
    <property type="component" value="Unassembled WGS sequence"/>
</dbReference>